<dbReference type="SUPFAM" id="SSF54001">
    <property type="entry name" value="Cysteine proteinases"/>
    <property type="match status" value="1"/>
</dbReference>
<dbReference type="InterPro" id="IPR028889">
    <property type="entry name" value="USP"/>
</dbReference>
<dbReference type="GO" id="GO:0005829">
    <property type="term" value="C:cytosol"/>
    <property type="evidence" value="ECO:0007669"/>
    <property type="project" value="TreeGrafter"/>
</dbReference>
<dbReference type="EMBL" id="MU006784">
    <property type="protein sequence ID" value="KAF2640965.1"/>
    <property type="molecule type" value="Genomic_DNA"/>
</dbReference>
<evidence type="ECO:0000259" key="2">
    <source>
        <dbReference type="PROSITE" id="PS50235"/>
    </source>
</evidence>
<gene>
    <name evidence="3" type="ORF">P280DRAFT_507518</name>
</gene>
<dbReference type="GO" id="GO:0016579">
    <property type="term" value="P:protein deubiquitination"/>
    <property type="evidence" value="ECO:0007669"/>
    <property type="project" value="InterPro"/>
</dbReference>
<evidence type="ECO:0000256" key="1">
    <source>
        <dbReference type="SAM" id="MobiDB-lite"/>
    </source>
</evidence>
<feature type="compositionally biased region" description="Polar residues" evidence="1">
    <location>
        <begin position="217"/>
        <end position="226"/>
    </location>
</feature>
<feature type="region of interest" description="Disordered" evidence="1">
    <location>
        <begin position="1"/>
        <end position="33"/>
    </location>
</feature>
<feature type="region of interest" description="Disordered" evidence="1">
    <location>
        <begin position="115"/>
        <end position="142"/>
    </location>
</feature>
<accession>A0A6A6S0C9</accession>
<feature type="region of interest" description="Disordered" evidence="1">
    <location>
        <begin position="205"/>
        <end position="226"/>
    </location>
</feature>
<dbReference type="Pfam" id="PF00443">
    <property type="entry name" value="UCH"/>
    <property type="match status" value="1"/>
</dbReference>
<reference evidence="3" key="1">
    <citation type="journal article" date="2020" name="Stud. Mycol.">
        <title>101 Dothideomycetes genomes: a test case for predicting lifestyles and emergence of pathogens.</title>
        <authorList>
            <person name="Haridas S."/>
            <person name="Albert R."/>
            <person name="Binder M."/>
            <person name="Bloem J."/>
            <person name="Labutti K."/>
            <person name="Salamov A."/>
            <person name="Andreopoulos B."/>
            <person name="Baker S."/>
            <person name="Barry K."/>
            <person name="Bills G."/>
            <person name="Bluhm B."/>
            <person name="Cannon C."/>
            <person name="Castanera R."/>
            <person name="Culley D."/>
            <person name="Daum C."/>
            <person name="Ezra D."/>
            <person name="Gonzalez J."/>
            <person name="Henrissat B."/>
            <person name="Kuo A."/>
            <person name="Liang C."/>
            <person name="Lipzen A."/>
            <person name="Lutzoni F."/>
            <person name="Magnuson J."/>
            <person name="Mondo S."/>
            <person name="Nolan M."/>
            <person name="Ohm R."/>
            <person name="Pangilinan J."/>
            <person name="Park H.-J."/>
            <person name="Ramirez L."/>
            <person name="Alfaro M."/>
            <person name="Sun H."/>
            <person name="Tritt A."/>
            <person name="Yoshinaga Y."/>
            <person name="Zwiers L.-H."/>
            <person name="Turgeon B."/>
            <person name="Goodwin S."/>
            <person name="Spatafora J."/>
            <person name="Crous P."/>
            <person name="Grigoriev I."/>
        </authorList>
    </citation>
    <scope>NUCLEOTIDE SEQUENCE</scope>
    <source>
        <strain evidence="3">CBS 473.64</strain>
    </source>
</reference>
<dbReference type="CDD" id="cd02257">
    <property type="entry name" value="Peptidase_C19"/>
    <property type="match status" value="1"/>
</dbReference>
<feature type="compositionally biased region" description="Acidic residues" evidence="1">
    <location>
        <begin position="206"/>
        <end position="215"/>
    </location>
</feature>
<dbReference type="OrthoDB" id="289038at2759"/>
<dbReference type="AlphaFoldDB" id="A0A6A6S0C9"/>
<dbReference type="PANTHER" id="PTHR24006">
    <property type="entry name" value="UBIQUITIN CARBOXYL-TERMINAL HYDROLASE"/>
    <property type="match status" value="1"/>
</dbReference>
<feature type="domain" description="USP" evidence="2">
    <location>
        <begin position="75"/>
        <end position="488"/>
    </location>
</feature>
<evidence type="ECO:0000313" key="3">
    <source>
        <dbReference type="EMBL" id="KAF2640965.1"/>
    </source>
</evidence>
<dbReference type="Gene3D" id="3.90.70.10">
    <property type="entry name" value="Cysteine proteinases"/>
    <property type="match status" value="1"/>
</dbReference>
<name>A0A6A6S0C9_9PLEO</name>
<dbReference type="InterPro" id="IPR038765">
    <property type="entry name" value="Papain-like_cys_pep_sf"/>
</dbReference>
<sequence length="503" mass="56993">MAPKHRYPTKGNRPTQAQTQIQPQAQPQTRSIPRITPLQLRRTKIANKIRKTWPIARTKTYDAKTRRRKMNKDSRGMTNSDIVCNRNALLQVLLHLPKFCNWVLEHKLKNAKHVKKDNKDAVEDETEEGNENHDKVENERETHDSHAWFCNTGFNEDGSKKDPNYWTPKAEDIPDSLIPDHSWICVACLMKNLIEVYWCGIGENGSDGEDEDEEGTPSPTRPLSQNLYPLSGIHDSAIRWRLQGIPNQPYNVRLVEKESQQAADEFLTHFLDALECSIDQTAHPDRYEQMQSLFYVSKNETGTCTNCAHPVNKLTSHMGLDIVPLLSKRQSDSIDAAVARDMADHKIEGVNCENCYHTADRDVHTTIEAGPEYLVVRLQLTQYNQRTGQSYKNTNPVRIDPVLDLTQYTTSAGNGPVVPLRYRPIGIVFHAGAIDGGHYVSKVTGPEKKFFINDDSVMEIGRVNDKGALLENPYQGGFNAYLVVYGKMANERGRSGRELEGLM</sequence>
<protein>
    <submittedName>
        <fullName evidence="3">Cysteine proteinase</fullName>
    </submittedName>
</protein>
<dbReference type="PROSITE" id="PS50235">
    <property type="entry name" value="USP_3"/>
    <property type="match status" value="1"/>
</dbReference>
<keyword evidence="4" id="KW-1185">Reference proteome</keyword>
<dbReference type="Proteomes" id="UP000799753">
    <property type="component" value="Unassembled WGS sequence"/>
</dbReference>
<feature type="compositionally biased region" description="Low complexity" evidence="1">
    <location>
        <begin position="14"/>
        <end position="29"/>
    </location>
</feature>
<dbReference type="InterPro" id="IPR050164">
    <property type="entry name" value="Peptidase_C19"/>
</dbReference>
<dbReference type="GO" id="GO:0005634">
    <property type="term" value="C:nucleus"/>
    <property type="evidence" value="ECO:0007669"/>
    <property type="project" value="TreeGrafter"/>
</dbReference>
<dbReference type="GO" id="GO:0004843">
    <property type="term" value="F:cysteine-type deubiquitinase activity"/>
    <property type="evidence" value="ECO:0007669"/>
    <property type="project" value="InterPro"/>
</dbReference>
<feature type="compositionally biased region" description="Basic and acidic residues" evidence="1">
    <location>
        <begin position="130"/>
        <end position="142"/>
    </location>
</feature>
<organism evidence="3 4">
    <name type="scientific">Massarina eburnea CBS 473.64</name>
    <dbReference type="NCBI Taxonomy" id="1395130"/>
    <lineage>
        <taxon>Eukaryota</taxon>
        <taxon>Fungi</taxon>
        <taxon>Dikarya</taxon>
        <taxon>Ascomycota</taxon>
        <taxon>Pezizomycotina</taxon>
        <taxon>Dothideomycetes</taxon>
        <taxon>Pleosporomycetidae</taxon>
        <taxon>Pleosporales</taxon>
        <taxon>Massarineae</taxon>
        <taxon>Massarinaceae</taxon>
        <taxon>Massarina</taxon>
    </lineage>
</organism>
<evidence type="ECO:0000313" key="4">
    <source>
        <dbReference type="Proteomes" id="UP000799753"/>
    </source>
</evidence>
<dbReference type="InterPro" id="IPR001394">
    <property type="entry name" value="Peptidase_C19_UCH"/>
</dbReference>
<proteinExistence type="predicted"/>